<dbReference type="GO" id="GO:0012505">
    <property type="term" value="C:endomembrane system"/>
    <property type="evidence" value="ECO:0007669"/>
    <property type="project" value="UniProtKB-SubCell"/>
</dbReference>
<name>A0AB34IY65_PRYPA</name>
<keyword evidence="9" id="KW-0407">Ion channel</keyword>
<keyword evidence="5 11" id="KW-1133">Transmembrane helix</keyword>
<sequence>MSGFLHVGDLVSLQYSVDGDPGKAAQGVLATQGMPDVNMWAQLTAKDEAHPSRSIMAQSVFLVRQQHSYSVARQLQNKLDKSGLSLAEASDRAQFRNILREREREKVQNLEEFRNARGREVRYGMIIQFQHNLTQRYIKVSRLPSSDKEGRKVVVDREAAEGSWFRVHPRLRVHTEGERVTGKHEGSTLKILQYRSYKDERQKDQILLAGQEMRIAHKESDASLRGDSLRNTVHNCKTKQGTQPSQTIWELGKAERATGRTVHDGNACMWDRCFQIYHVASARFLGTRAQPTSPSAEGAAAESAARRPVLHTDASHDTLWELVPLYNSGEASIAINKFFFIRHVATGMWLHNEVDPQAGRKKTVDGLSEADDVLLPLLVSPNKRDEDIFGLHLTNDEHYKDLLFARAAVDDFLTFESQFVGEPRPRENINFAPIIKTTSELIKFVTISDDPNPLTREGLPHSRRQQLLREQLLLDLAFEAGQMPLADTPYTTWRVLTRCTREAAPFTIKDHLEPKSERLKGNNGKLHAMMLITVRLAQMILREDAANRAHVMKMGYVPLWQAQLGYALKIAPALSEVFSDNELLLDRVADDTIHTYVGLIRNAGREARYVDFLITLCAAKGKAVRHNQDRICKYLVQQAPELLVTLHERTAKSAQTPSNKSIEVYVKGDSKYFTAIEGEPTLAAWLDAQDAERRTFFERCLTLFGRLVLDRNETNTPIMQSMLPLSLLQAIIKDASLNEKHLGVCSQAMALVRVLYVNNIPHEPLAYLQTVRVWSDVKPQAVLSLTACLNAGVALDGAHFDGLKRYIEARLLKSRKQVASQLAENKMLLEILQTLYFLVEAGFYDLEQLQSIRAPLLLLLDGRDDILGRAGYHEEPHERYQVIRVKDCDTMLIMECKLWICKLLQLVFTVRLDMRLTKMLVQYKQEWEAGYHSKADGDKGRRSEQERKAGEIRLNQLRLSQWGKSAGRHFRTSRSRTSDVEMLLPGKSFKSSRPRGESGAGFNWRGSAKGRLAKARHNVCEATLDLLKLEGDDIFDSTLRPEERQTFHTVLMDLLFYKNPRLVDASISLLVEHFEQKWSLQSALNSVQVLVKPSMCRIFGDFDILLRQLNTLSSRRSLFTKEIYDAAHAMSVLVSCLYHPDLEQIPVHMRSDTLLTRRETTGDHTLGLYLHLLGTVVASVGSSVVTVTPHRHAKRDSTASLGGRASQGAPQGDDPECPSEGETVWIMDEAYVVKEARGLELHLDRPLGAWSGKEDVKVAWLFVQRDSPAVDKDMQRLLRNMSAHKLVLKLLALPFDLSKKRPEEFELRQMVLTGYRLLKAMTLEYSQLQQVLSTHKPLFLTHLEADLYTVDISPVGLITTVCRDNRVACLQADEAMIDKFVQMAAVGRAPRHVRFLRMLIDPQGRVIRRNQELIISKFAENSGALLLFNGKAGREERAKLIAANEMVLKPRGTLNYHVQLIYLLAGSTVGKNAVIELTVRDLVPIDELMAHLLDPSVEKEVQLSAAYVTLFDEAYTVTDLFQKELGTHPSLPLLLRSFRRQIETYTQTRLGESRAALKDSKRHDNYIFDVLAPAIGHIYEERHYREQCPADMHAASRELVETLIVLLRKALGHGLPTHRLTACLSTMIARFNVINPDGVRLPADYEELQAAAAKELNEQLEKTNMMRRTLTMPSPQDALAAFTADVSALMHVEEEFDQLVDVFQTGFDEDRPRGAPEALGVQYCRQVINQLQLNRVPQGGTLSEAASRQAVAMVKVLTAVASVEGEGEEIEAIRVKRQLVLDELGATHVAVMMCTCVDDVLCEMGLKLGIAMLHGGHQTVQSTLHRVLTDPTEQERVRPFDGTNGRFLGMMKYRLELGVKELRERKFFYEERADRLRTFEADTANLSPATVAAMRAELEKGFNSRALVVEVMLLLQQTCEGHFQEMQDYLRDQPQEVTDIDLVTEVFHFLLGAEAEVDADNVDQLQQCLITLVEFVQGNASRKNANTLIDAKCIELLSRLIQSDTLSALKNEMQDEVRAQVANLLSAMLEGNNEHVKMRMRGVIDLKAILKICNSYYLGAHMHLDNKNLSTKSLLTSLQFEKPADGEEEGMTWRERAAIRSARRQMQLDTGFALFLLVLDLASNDDCGEDGLEDEERGLTEALDEEALRFYRSYTAHVEIINAQGKLERVLFPFPTFCHHLTEESKQALLEHVDRDTPGRIVFDFFDAIDSLHAEMKHLAKLEGLWLWRMLLRFKPIAVRSIFSLACVVNLLVVAFDVLIRNDALLSPAGCTMQGQVVNGATCDFHDKGWQICYTVLVIVIRIFGVLQCLAALTVFLLYAMQSGPVRQDALWRAATGLNFAEAWERARTGIFVWLHFIIMSTLYLLHDWKLLFFTVELFASILGLTVSPYFYAFLLLDIVLRDADLQNVFKAITSHGRSILVTAFFGFIVIYFFAIIGMILLNQDIHPSFSVVYDDPIPGFEDGDLIQYDYCKDLLTCLVTATSEGLRGGDIGAMMNKRMVSDSYFWFQMLYTFLYWTIMITVLLNVIFGIIIDTFSELRTDSLRMKQDMQNSCFICRVDRFTLDTMGNGFETHIKQDHNMWNYLNMIVHVREKDSMEHNGWEGYIAEMMAQRDLSFFPRNQAITLTKMKQREQAETLRAQATMTKTADDVNDLLKKQAQILKELGEMKDAQARMESTLQERSKK</sequence>
<dbReference type="Gene3D" id="1.10.287.70">
    <property type="match status" value="1"/>
</dbReference>
<dbReference type="Pfam" id="PF08454">
    <property type="entry name" value="RIH_assoc"/>
    <property type="match status" value="1"/>
</dbReference>
<dbReference type="InterPro" id="IPR013662">
    <property type="entry name" value="RIH_assoc-dom"/>
</dbReference>
<keyword evidence="7 11" id="KW-0472">Membrane</keyword>
<feature type="transmembrane region" description="Helical" evidence="11">
    <location>
        <begin position="2237"/>
        <end position="2260"/>
    </location>
</feature>
<proteinExistence type="predicted"/>
<keyword evidence="2" id="KW-0813">Transport</keyword>
<accession>A0AB34IY65</accession>
<keyword evidence="14" id="KW-1185">Reference proteome</keyword>
<feature type="transmembrane region" description="Helical" evidence="11">
    <location>
        <begin position="2514"/>
        <end position="2537"/>
    </location>
</feature>
<evidence type="ECO:0000256" key="4">
    <source>
        <dbReference type="ARBA" id="ARBA00022737"/>
    </source>
</evidence>
<evidence type="ECO:0000256" key="3">
    <source>
        <dbReference type="ARBA" id="ARBA00022692"/>
    </source>
</evidence>
<organism evidence="13 14">
    <name type="scientific">Prymnesium parvum</name>
    <name type="common">Toxic golden alga</name>
    <dbReference type="NCBI Taxonomy" id="97485"/>
    <lineage>
        <taxon>Eukaryota</taxon>
        <taxon>Haptista</taxon>
        <taxon>Haptophyta</taxon>
        <taxon>Prymnesiophyceae</taxon>
        <taxon>Prymnesiales</taxon>
        <taxon>Prymnesiaceae</taxon>
        <taxon>Prymnesium</taxon>
    </lineage>
</organism>
<evidence type="ECO:0000259" key="12">
    <source>
        <dbReference type="PROSITE" id="PS50919"/>
    </source>
</evidence>
<evidence type="ECO:0000256" key="7">
    <source>
        <dbReference type="ARBA" id="ARBA00023136"/>
    </source>
</evidence>
<dbReference type="InterPro" id="IPR015925">
    <property type="entry name" value="Ryanodine_IP3_receptor"/>
</dbReference>
<comment type="subcellular location">
    <subcellularLocation>
        <location evidence="1">Endomembrane system</location>
        <topology evidence="1">Multi-pass membrane protein</topology>
    </subcellularLocation>
</comment>
<evidence type="ECO:0000256" key="2">
    <source>
        <dbReference type="ARBA" id="ARBA00022448"/>
    </source>
</evidence>
<keyword evidence="8" id="KW-1071">Ligand-gated ion channel</keyword>
<dbReference type="PROSITE" id="PS50919">
    <property type="entry name" value="MIR"/>
    <property type="match status" value="1"/>
</dbReference>
<keyword evidence="3 11" id="KW-0812">Transmembrane</keyword>
<evidence type="ECO:0000256" key="10">
    <source>
        <dbReference type="SAM" id="MobiDB-lite"/>
    </source>
</evidence>
<feature type="transmembrane region" description="Helical" evidence="11">
    <location>
        <begin position="2349"/>
        <end position="2366"/>
    </location>
</feature>
<gene>
    <name evidence="13" type="ORF">AB1Y20_006454</name>
</gene>
<dbReference type="InterPro" id="IPR005821">
    <property type="entry name" value="Ion_trans_dom"/>
</dbReference>
<dbReference type="GO" id="GO:0016020">
    <property type="term" value="C:membrane"/>
    <property type="evidence" value="ECO:0007669"/>
    <property type="project" value="InterPro"/>
</dbReference>
<dbReference type="InterPro" id="IPR014821">
    <property type="entry name" value="Ins145_P3_rcpt"/>
</dbReference>
<reference evidence="13 14" key="1">
    <citation type="journal article" date="2024" name="Science">
        <title>Giant polyketide synthase enzymes in the biosynthesis of giant marine polyether toxins.</title>
        <authorList>
            <person name="Fallon T.R."/>
            <person name="Shende V.V."/>
            <person name="Wierzbicki I.H."/>
            <person name="Pendleton A.L."/>
            <person name="Watervoot N.F."/>
            <person name="Auber R.P."/>
            <person name="Gonzalez D.J."/>
            <person name="Wisecaver J.H."/>
            <person name="Moore B.S."/>
        </authorList>
    </citation>
    <scope>NUCLEOTIDE SEQUENCE [LARGE SCALE GENOMIC DNA]</scope>
    <source>
        <strain evidence="13 14">12B1</strain>
    </source>
</reference>
<dbReference type="SUPFAM" id="SSF82109">
    <property type="entry name" value="MIR domain"/>
    <property type="match status" value="1"/>
</dbReference>
<evidence type="ECO:0000256" key="9">
    <source>
        <dbReference type="ARBA" id="ARBA00023303"/>
    </source>
</evidence>
<evidence type="ECO:0000313" key="13">
    <source>
        <dbReference type="EMBL" id="KAL1510122.1"/>
    </source>
</evidence>
<evidence type="ECO:0000256" key="11">
    <source>
        <dbReference type="SAM" id="Phobius"/>
    </source>
</evidence>
<keyword evidence="4" id="KW-0677">Repeat</keyword>
<protein>
    <recommendedName>
        <fullName evidence="12">MIR domain-containing protein</fullName>
    </recommendedName>
</protein>
<feature type="transmembrane region" description="Helical" evidence="11">
    <location>
        <begin position="2378"/>
        <end position="2400"/>
    </location>
</feature>
<dbReference type="InterPro" id="IPR036300">
    <property type="entry name" value="MIR_dom_sf"/>
</dbReference>
<evidence type="ECO:0000256" key="1">
    <source>
        <dbReference type="ARBA" id="ARBA00004127"/>
    </source>
</evidence>
<dbReference type="Gene3D" id="2.80.10.50">
    <property type="match status" value="2"/>
</dbReference>
<feature type="transmembrane region" description="Helical" evidence="11">
    <location>
        <begin position="2420"/>
        <end position="2442"/>
    </location>
</feature>
<evidence type="ECO:0000256" key="6">
    <source>
        <dbReference type="ARBA" id="ARBA00023065"/>
    </source>
</evidence>
<feature type="domain" description="MIR" evidence="12">
    <location>
        <begin position="118"/>
        <end position="170"/>
    </location>
</feature>
<feature type="transmembrane region" description="Helical" evidence="11">
    <location>
        <begin position="2294"/>
        <end position="2319"/>
    </location>
</feature>
<evidence type="ECO:0000256" key="8">
    <source>
        <dbReference type="ARBA" id="ARBA00023286"/>
    </source>
</evidence>
<feature type="region of interest" description="Disordered" evidence="10">
    <location>
        <begin position="1188"/>
        <end position="1220"/>
    </location>
</feature>
<dbReference type="InterPro" id="IPR000699">
    <property type="entry name" value="RIH_dom"/>
</dbReference>
<evidence type="ECO:0000256" key="5">
    <source>
        <dbReference type="ARBA" id="ARBA00022989"/>
    </source>
</evidence>
<dbReference type="SUPFAM" id="SSF100909">
    <property type="entry name" value="IP3 receptor type 1 binding core, domain 2"/>
    <property type="match status" value="1"/>
</dbReference>
<dbReference type="PANTHER" id="PTHR13715">
    <property type="entry name" value="RYANODINE RECEPTOR AND IP3 RECEPTOR"/>
    <property type="match status" value="1"/>
</dbReference>
<dbReference type="Pfam" id="PF01365">
    <property type="entry name" value="RYDR_ITPR"/>
    <property type="match status" value="2"/>
</dbReference>
<dbReference type="InterPro" id="IPR016093">
    <property type="entry name" value="MIR_motif"/>
</dbReference>
<dbReference type="Pfam" id="PF08709">
    <property type="entry name" value="Ins145_P3_rec"/>
    <property type="match status" value="1"/>
</dbReference>
<comment type="caution">
    <text evidence="13">The sequence shown here is derived from an EMBL/GenBank/DDBJ whole genome shotgun (WGS) entry which is preliminary data.</text>
</comment>
<dbReference type="Proteomes" id="UP001515480">
    <property type="component" value="Unassembled WGS sequence"/>
</dbReference>
<dbReference type="EMBL" id="JBGBPQ010000015">
    <property type="protein sequence ID" value="KAL1510122.1"/>
    <property type="molecule type" value="Genomic_DNA"/>
</dbReference>
<keyword evidence="6" id="KW-0406">Ion transport</keyword>
<dbReference type="GO" id="GO:0005262">
    <property type="term" value="F:calcium channel activity"/>
    <property type="evidence" value="ECO:0007669"/>
    <property type="project" value="InterPro"/>
</dbReference>
<dbReference type="InterPro" id="IPR035910">
    <property type="entry name" value="RyR/IP3R_RIH_dom_sf"/>
</dbReference>
<evidence type="ECO:0000313" key="14">
    <source>
        <dbReference type="Proteomes" id="UP001515480"/>
    </source>
</evidence>
<dbReference type="PANTHER" id="PTHR13715:SF99">
    <property type="entry name" value="INOSITOL 1,4,5-TRISPHOSPHATE RECEPTOR-LIKE PROTEIN A"/>
    <property type="match status" value="1"/>
</dbReference>
<dbReference type="Pfam" id="PF00520">
    <property type="entry name" value="Ion_trans"/>
    <property type="match status" value="1"/>
</dbReference>